<dbReference type="InterPro" id="IPR006121">
    <property type="entry name" value="HMA_dom"/>
</dbReference>
<protein>
    <submittedName>
        <fullName evidence="2">Copper chaperone</fullName>
    </submittedName>
</protein>
<dbReference type="eggNOG" id="COG2608">
    <property type="taxonomic scope" value="Bacteria"/>
</dbReference>
<dbReference type="HOGENOM" id="CLU_134973_6_2_11"/>
<evidence type="ECO:0000313" key="3">
    <source>
        <dbReference type="Proteomes" id="UP000000954"/>
    </source>
</evidence>
<reference evidence="2 3" key="1">
    <citation type="journal article" date="2009" name="Stand. Genomic Sci.">
        <title>Complete genome sequence of Cryptobacterium curtum type strain (12-3).</title>
        <authorList>
            <person name="Mavrommatis K."/>
            <person name="Pukall R."/>
            <person name="Rohde C."/>
            <person name="Chen F."/>
            <person name="Sims D."/>
            <person name="Brettin T."/>
            <person name="Kuske C."/>
            <person name="Detter J.C."/>
            <person name="Han C."/>
            <person name="Lapidus A."/>
            <person name="Copeland A."/>
            <person name="Glavina Del Rio T."/>
            <person name="Nolan M."/>
            <person name="Lucas S."/>
            <person name="Tice H."/>
            <person name="Cheng J.F."/>
            <person name="Bruce D."/>
            <person name="Goodwin L."/>
            <person name="Pitluck S."/>
            <person name="Ovchinnikova G."/>
            <person name="Pati A."/>
            <person name="Ivanova N."/>
            <person name="Chen A."/>
            <person name="Palaniappan K."/>
            <person name="Chain P."/>
            <person name="D'haeseleer P."/>
            <person name="Goker M."/>
            <person name="Bristow J."/>
            <person name="Eisen J.A."/>
            <person name="Markowitz V."/>
            <person name="Hugenholtz P."/>
            <person name="Rohde M."/>
            <person name="Klenk H.P."/>
            <person name="Kyrpides N.C."/>
        </authorList>
    </citation>
    <scope>NUCLEOTIDE SEQUENCE [LARGE SCALE GENOMIC DNA]</scope>
    <source>
        <strain evidence="3">ATCC 700683 / DSM 15641 / 12-3</strain>
    </source>
</reference>
<dbReference type="Gene3D" id="3.30.70.100">
    <property type="match status" value="1"/>
</dbReference>
<dbReference type="STRING" id="469378.Ccur_12930"/>
<organism evidence="2 3">
    <name type="scientific">Cryptobacterium curtum (strain ATCC 700683 / DSM 15641 / CCUG 43107 / 12-3)</name>
    <dbReference type="NCBI Taxonomy" id="469378"/>
    <lineage>
        <taxon>Bacteria</taxon>
        <taxon>Bacillati</taxon>
        <taxon>Actinomycetota</taxon>
        <taxon>Coriobacteriia</taxon>
        <taxon>Eggerthellales</taxon>
        <taxon>Eggerthellaceae</taxon>
        <taxon>Cryptobacterium</taxon>
    </lineage>
</organism>
<dbReference type="RefSeq" id="WP_015778834.1">
    <property type="nucleotide sequence ID" value="NC_013170.1"/>
</dbReference>
<dbReference type="Proteomes" id="UP000000954">
    <property type="component" value="Chromosome"/>
</dbReference>
<dbReference type="PROSITE" id="PS50846">
    <property type="entry name" value="HMA_2"/>
    <property type="match status" value="1"/>
</dbReference>
<dbReference type="EMBL" id="CP001682">
    <property type="protein sequence ID" value="ACU94971.1"/>
    <property type="molecule type" value="Genomic_DNA"/>
</dbReference>
<name>C7ML24_CRYCD</name>
<dbReference type="OrthoDB" id="9813965at2"/>
<accession>C7ML24</accession>
<dbReference type="AlphaFoldDB" id="C7ML24"/>
<dbReference type="KEGG" id="ccu:Ccur_12930"/>
<dbReference type="SUPFAM" id="SSF55008">
    <property type="entry name" value="HMA, heavy metal-associated domain"/>
    <property type="match status" value="1"/>
</dbReference>
<evidence type="ECO:0000313" key="2">
    <source>
        <dbReference type="EMBL" id="ACU94971.1"/>
    </source>
</evidence>
<sequence length="82" mass="9021">MIQTTIHIDGMMCGMCEAHINDAIRKAFSVKKVSASHGKGTAVVLSEEPLDESQLKHIIDETGYTFVSAQVGEPRKRFLGLF</sequence>
<gene>
    <name evidence="2" type="ordered locus">Ccur_12930</name>
</gene>
<evidence type="ECO:0000259" key="1">
    <source>
        <dbReference type="PROSITE" id="PS50846"/>
    </source>
</evidence>
<dbReference type="InterPro" id="IPR036163">
    <property type="entry name" value="HMA_dom_sf"/>
</dbReference>
<dbReference type="CDD" id="cd00371">
    <property type="entry name" value="HMA"/>
    <property type="match status" value="1"/>
</dbReference>
<proteinExistence type="predicted"/>
<feature type="domain" description="HMA" evidence="1">
    <location>
        <begin position="2"/>
        <end position="67"/>
    </location>
</feature>
<dbReference type="GO" id="GO:0046872">
    <property type="term" value="F:metal ion binding"/>
    <property type="evidence" value="ECO:0007669"/>
    <property type="project" value="InterPro"/>
</dbReference>
<dbReference type="Pfam" id="PF00403">
    <property type="entry name" value="HMA"/>
    <property type="match status" value="1"/>
</dbReference>
<keyword evidence="3" id="KW-1185">Reference proteome</keyword>